<dbReference type="GO" id="GO:0000785">
    <property type="term" value="C:chromatin"/>
    <property type="evidence" value="ECO:0007669"/>
    <property type="project" value="TreeGrafter"/>
</dbReference>
<sequence>MKRKSRKGSKRVEKDDHEDHQDDEKKKIDVDQNKIDHELVKSDVKDLREKGKVKNDDIVVYKRRKVKEIVKSDERFDFVVKKVKSINDLMVGDEKIVNGMIMNGNGGSEKDEMVRENEGVLGDNIRLVPKRAAMVKAENFIKKCLGGDDATISRRIVGKGKKGKEKSEPKSKEMSERNRVEKDGKRSNRGKDKVQGNEKVKRYCEPCMRRWYPNMTDEDFARECPVCQFNCNCKSCLRLEVPVKDRERFKLEFSPEEKKRHSEYILPMLLPFLKQFNEEQLMEKRIEAEIKGLSVSEIEVPNANCESDERMFCNNCRTSIADFHRIDSDKNNLLRAASRESSGDNYLYFPTAVDLKPGELGHFQCHWFKDKTPKSWSAPGCGGHQLFGMVRGGC</sequence>
<dbReference type="GO" id="GO:0031490">
    <property type="term" value="F:chromatin DNA binding"/>
    <property type="evidence" value="ECO:0007669"/>
    <property type="project" value="TreeGrafter"/>
</dbReference>
<gene>
    <name evidence="6" type="ORF">POM88_002778</name>
</gene>
<accession>A0AAD8NCX1</accession>
<evidence type="ECO:0000313" key="6">
    <source>
        <dbReference type="EMBL" id="KAK1403173.1"/>
    </source>
</evidence>
<proteinExistence type="inferred from homology"/>
<dbReference type="GO" id="GO:0032454">
    <property type="term" value="F:histone H3K9 demethylase activity"/>
    <property type="evidence" value="ECO:0007669"/>
    <property type="project" value="InterPro"/>
</dbReference>
<evidence type="ECO:0000256" key="5">
    <source>
        <dbReference type="SAM" id="MobiDB-lite"/>
    </source>
</evidence>
<evidence type="ECO:0000256" key="2">
    <source>
        <dbReference type="ARBA" id="ARBA00006801"/>
    </source>
</evidence>
<feature type="compositionally biased region" description="Basic and acidic residues" evidence="5">
    <location>
        <begin position="10"/>
        <end position="32"/>
    </location>
</feature>
<evidence type="ECO:0000256" key="1">
    <source>
        <dbReference type="ARBA" id="ARBA00004123"/>
    </source>
</evidence>
<dbReference type="InterPro" id="IPR045109">
    <property type="entry name" value="LSDs-like"/>
</dbReference>
<dbReference type="Proteomes" id="UP001237642">
    <property type="component" value="Unassembled WGS sequence"/>
</dbReference>
<feature type="region of interest" description="Disordered" evidence="5">
    <location>
        <begin position="1"/>
        <end position="32"/>
    </location>
</feature>
<comment type="subcellular location">
    <subcellularLocation>
        <location evidence="1">Nucleus</location>
    </subcellularLocation>
</comment>
<reference evidence="6" key="2">
    <citation type="submission" date="2023-05" db="EMBL/GenBank/DDBJ databases">
        <authorList>
            <person name="Schelkunov M.I."/>
        </authorList>
    </citation>
    <scope>NUCLEOTIDE SEQUENCE</scope>
    <source>
        <strain evidence="6">Hsosn_3</strain>
        <tissue evidence="6">Leaf</tissue>
    </source>
</reference>
<dbReference type="EMBL" id="JAUIZM010000001">
    <property type="protein sequence ID" value="KAK1403173.1"/>
    <property type="molecule type" value="Genomic_DNA"/>
</dbReference>
<comment type="similarity">
    <text evidence="2">Belongs to the JARID1 histone demethylase family.</text>
</comment>
<organism evidence="6 7">
    <name type="scientific">Heracleum sosnowskyi</name>
    <dbReference type="NCBI Taxonomy" id="360622"/>
    <lineage>
        <taxon>Eukaryota</taxon>
        <taxon>Viridiplantae</taxon>
        <taxon>Streptophyta</taxon>
        <taxon>Embryophyta</taxon>
        <taxon>Tracheophyta</taxon>
        <taxon>Spermatophyta</taxon>
        <taxon>Magnoliopsida</taxon>
        <taxon>eudicotyledons</taxon>
        <taxon>Gunneridae</taxon>
        <taxon>Pentapetalae</taxon>
        <taxon>asterids</taxon>
        <taxon>campanulids</taxon>
        <taxon>Apiales</taxon>
        <taxon>Apiaceae</taxon>
        <taxon>Apioideae</taxon>
        <taxon>apioid superclade</taxon>
        <taxon>Tordylieae</taxon>
        <taxon>Tordyliinae</taxon>
        <taxon>Heracleum</taxon>
    </lineage>
</organism>
<evidence type="ECO:0000256" key="4">
    <source>
        <dbReference type="ARBA" id="ARBA00023242"/>
    </source>
</evidence>
<dbReference type="GO" id="GO:0000118">
    <property type="term" value="C:histone deacetylase complex"/>
    <property type="evidence" value="ECO:0007669"/>
    <property type="project" value="TreeGrafter"/>
</dbReference>
<evidence type="ECO:0000256" key="3">
    <source>
        <dbReference type="ARBA" id="ARBA00022723"/>
    </source>
</evidence>
<dbReference type="GO" id="GO:0003712">
    <property type="term" value="F:transcription coregulator activity"/>
    <property type="evidence" value="ECO:0007669"/>
    <property type="project" value="TreeGrafter"/>
</dbReference>
<reference evidence="6" key="1">
    <citation type="submission" date="2023-02" db="EMBL/GenBank/DDBJ databases">
        <title>Genome of toxic invasive species Heracleum sosnowskyi carries increased number of genes despite the absence of recent whole-genome duplications.</title>
        <authorList>
            <person name="Schelkunov M."/>
            <person name="Shtratnikova V."/>
            <person name="Makarenko M."/>
            <person name="Klepikova A."/>
            <person name="Omelchenko D."/>
            <person name="Novikova G."/>
            <person name="Obukhova E."/>
            <person name="Bogdanov V."/>
            <person name="Penin A."/>
            <person name="Logacheva M."/>
        </authorList>
    </citation>
    <scope>NUCLEOTIDE SEQUENCE</scope>
    <source>
        <strain evidence="6">Hsosn_3</strain>
        <tissue evidence="6">Leaf</tissue>
    </source>
</reference>
<evidence type="ECO:0000313" key="7">
    <source>
        <dbReference type="Proteomes" id="UP001237642"/>
    </source>
</evidence>
<keyword evidence="4" id="KW-0539">Nucleus</keyword>
<name>A0AAD8NCX1_9APIA</name>
<dbReference type="PANTHER" id="PTHR12549">
    <property type="entry name" value="JMJC DOMAIN-CONTAINING HISTONE DEMETHYLATION PROTEIN"/>
    <property type="match status" value="1"/>
</dbReference>
<comment type="caution">
    <text evidence="6">The sequence shown here is derived from an EMBL/GenBank/DDBJ whole genome shotgun (WGS) entry which is preliminary data.</text>
</comment>
<dbReference type="GO" id="GO:0006357">
    <property type="term" value="P:regulation of transcription by RNA polymerase II"/>
    <property type="evidence" value="ECO:0007669"/>
    <property type="project" value="TreeGrafter"/>
</dbReference>
<feature type="region of interest" description="Disordered" evidence="5">
    <location>
        <begin position="156"/>
        <end position="197"/>
    </location>
</feature>
<keyword evidence="3" id="KW-0479">Metal-binding</keyword>
<dbReference type="AlphaFoldDB" id="A0AAD8NCX1"/>
<dbReference type="GO" id="GO:0046872">
    <property type="term" value="F:metal ion binding"/>
    <property type="evidence" value="ECO:0007669"/>
    <property type="project" value="UniProtKB-KW"/>
</dbReference>
<protein>
    <recommendedName>
        <fullName evidence="8">Zinc-finger domain-containing protein</fullName>
    </recommendedName>
</protein>
<evidence type="ECO:0008006" key="8">
    <source>
        <dbReference type="Google" id="ProtNLM"/>
    </source>
</evidence>
<keyword evidence="7" id="KW-1185">Reference proteome</keyword>
<dbReference type="PANTHER" id="PTHR12549:SF11">
    <property type="entry name" value="LYSINE-SPECIFIC DEMETHYLASE JMJ25"/>
    <property type="match status" value="1"/>
</dbReference>
<feature type="compositionally biased region" description="Basic and acidic residues" evidence="5">
    <location>
        <begin position="165"/>
        <end position="197"/>
    </location>
</feature>